<keyword evidence="11" id="KW-1185">Reference proteome</keyword>
<feature type="transmembrane region" description="Helical" evidence="7">
    <location>
        <begin position="251"/>
        <end position="271"/>
    </location>
</feature>
<comment type="similarity">
    <text evidence="7">Belongs to the binding-protein-dependent transport system permease family.</text>
</comment>
<evidence type="ECO:0000256" key="3">
    <source>
        <dbReference type="ARBA" id="ARBA00022475"/>
    </source>
</evidence>
<feature type="transmembrane region" description="Helical" evidence="7">
    <location>
        <begin position="48"/>
        <end position="74"/>
    </location>
</feature>
<dbReference type="Pfam" id="PF00528">
    <property type="entry name" value="BPD_transp_1"/>
    <property type="match status" value="1"/>
</dbReference>
<keyword evidence="5 7" id="KW-1133">Transmembrane helix</keyword>
<keyword evidence="4 7" id="KW-0812">Transmembrane</keyword>
<reference evidence="10 11" key="1">
    <citation type="submission" date="2020-07" db="EMBL/GenBank/DDBJ databases">
        <title>Sequencing the genomes of 1000 actinobacteria strains.</title>
        <authorList>
            <person name="Klenk H.-P."/>
        </authorList>
    </citation>
    <scope>NUCLEOTIDE SEQUENCE [LARGE SCALE GENOMIC DNA]</scope>
    <source>
        <strain evidence="10 11">LI1</strain>
    </source>
</reference>
<dbReference type="Gene3D" id="1.10.3720.10">
    <property type="entry name" value="MetI-like"/>
    <property type="match status" value="1"/>
</dbReference>
<dbReference type="PANTHER" id="PTHR30193:SF41">
    <property type="entry name" value="DIACETYLCHITOBIOSE UPTAKE SYSTEM PERMEASE PROTEIN NGCF"/>
    <property type="match status" value="1"/>
</dbReference>
<feature type="compositionally biased region" description="Basic and acidic residues" evidence="8">
    <location>
        <begin position="1"/>
        <end position="17"/>
    </location>
</feature>
<feature type="domain" description="ABC transmembrane type-1" evidence="9">
    <location>
        <begin position="116"/>
        <end position="328"/>
    </location>
</feature>
<gene>
    <name evidence="10" type="ORF">HNR05_003429</name>
</gene>
<evidence type="ECO:0000313" key="10">
    <source>
        <dbReference type="EMBL" id="NYJ21638.1"/>
    </source>
</evidence>
<evidence type="ECO:0000259" key="9">
    <source>
        <dbReference type="PROSITE" id="PS50928"/>
    </source>
</evidence>
<feature type="transmembrane region" description="Helical" evidence="7">
    <location>
        <begin position="119"/>
        <end position="140"/>
    </location>
</feature>
<protein>
    <submittedName>
        <fullName evidence="10">Multiple sugar transport system permease protein</fullName>
    </submittedName>
</protein>
<sequence length="339" mass="36641">MTISTEDRLASADRAEENAPSAPNRGEPGSPPRRDGVKRTRGARQQALTGWMFMAPFAVLFIIVFLVPIVVSIYSSMFAQLPSGDGLYGGGGLVDTFVGFDNFALAIGSAPFWTGMGRVMLYGMFQVPVMIIAALGLALLLDSFIVRRPGGFRLAFFLPFAIPGVIAAMMWLYLYTPEVSPFMQYLPEGTNLMAPGTVLLSMANMTTWTYTGYNMLIFLAALQTIPRDLFEAARLDGASAWQIATRIKIPLVRGAALLAVLLSIIGTIQLFNEPMIMEGANPWMGKEYTPMMLTYNSMMGAVSPSGTGPASAYSLLMAVIAGLLAAIYAVLQRRKGDKA</sequence>
<accession>A0A7Z0J840</accession>
<comment type="caution">
    <text evidence="10">The sequence shown here is derived from an EMBL/GenBank/DDBJ whole genome shotgun (WGS) entry which is preliminary data.</text>
</comment>
<name>A0A7Z0J840_9MICO</name>
<dbReference type="EMBL" id="JACCFM010000001">
    <property type="protein sequence ID" value="NYJ21638.1"/>
    <property type="molecule type" value="Genomic_DNA"/>
</dbReference>
<dbReference type="SUPFAM" id="SSF161098">
    <property type="entry name" value="MetI-like"/>
    <property type="match status" value="1"/>
</dbReference>
<evidence type="ECO:0000256" key="8">
    <source>
        <dbReference type="SAM" id="MobiDB-lite"/>
    </source>
</evidence>
<dbReference type="CDD" id="cd06261">
    <property type="entry name" value="TM_PBP2"/>
    <property type="match status" value="1"/>
</dbReference>
<evidence type="ECO:0000256" key="7">
    <source>
        <dbReference type="RuleBase" id="RU363032"/>
    </source>
</evidence>
<proteinExistence type="inferred from homology"/>
<dbReference type="InterPro" id="IPR000515">
    <property type="entry name" value="MetI-like"/>
</dbReference>
<keyword evidence="6 7" id="KW-0472">Membrane</keyword>
<dbReference type="Proteomes" id="UP000537260">
    <property type="component" value="Unassembled WGS sequence"/>
</dbReference>
<dbReference type="GO" id="GO:0005886">
    <property type="term" value="C:plasma membrane"/>
    <property type="evidence" value="ECO:0007669"/>
    <property type="project" value="UniProtKB-SubCell"/>
</dbReference>
<evidence type="ECO:0000313" key="11">
    <source>
        <dbReference type="Proteomes" id="UP000537260"/>
    </source>
</evidence>
<keyword evidence="10" id="KW-0762">Sugar transport</keyword>
<comment type="subcellular location">
    <subcellularLocation>
        <location evidence="1 7">Cell membrane</location>
        <topology evidence="1 7">Multi-pass membrane protein</topology>
    </subcellularLocation>
</comment>
<evidence type="ECO:0000256" key="2">
    <source>
        <dbReference type="ARBA" id="ARBA00022448"/>
    </source>
</evidence>
<evidence type="ECO:0000256" key="6">
    <source>
        <dbReference type="ARBA" id="ARBA00023136"/>
    </source>
</evidence>
<evidence type="ECO:0000256" key="4">
    <source>
        <dbReference type="ARBA" id="ARBA00022692"/>
    </source>
</evidence>
<organism evidence="10 11">
    <name type="scientific">Glaciibacter psychrotolerans</name>
    <dbReference type="NCBI Taxonomy" id="670054"/>
    <lineage>
        <taxon>Bacteria</taxon>
        <taxon>Bacillati</taxon>
        <taxon>Actinomycetota</taxon>
        <taxon>Actinomycetes</taxon>
        <taxon>Micrococcales</taxon>
        <taxon>Microbacteriaceae</taxon>
        <taxon>Glaciibacter</taxon>
    </lineage>
</organism>
<dbReference type="AlphaFoldDB" id="A0A7Z0J840"/>
<dbReference type="InterPro" id="IPR035906">
    <property type="entry name" value="MetI-like_sf"/>
</dbReference>
<dbReference type="GO" id="GO:0055085">
    <property type="term" value="P:transmembrane transport"/>
    <property type="evidence" value="ECO:0007669"/>
    <property type="project" value="InterPro"/>
</dbReference>
<keyword evidence="2 7" id="KW-0813">Transport</keyword>
<keyword evidence="3" id="KW-1003">Cell membrane</keyword>
<evidence type="ECO:0000256" key="1">
    <source>
        <dbReference type="ARBA" id="ARBA00004651"/>
    </source>
</evidence>
<dbReference type="InterPro" id="IPR051393">
    <property type="entry name" value="ABC_transporter_permease"/>
</dbReference>
<dbReference type="RefSeq" id="WP_179580249.1">
    <property type="nucleotide sequence ID" value="NZ_JACCFM010000001.1"/>
</dbReference>
<feature type="region of interest" description="Disordered" evidence="8">
    <location>
        <begin position="1"/>
        <end position="41"/>
    </location>
</feature>
<dbReference type="PROSITE" id="PS50928">
    <property type="entry name" value="ABC_TM1"/>
    <property type="match status" value="1"/>
</dbReference>
<feature type="transmembrane region" description="Helical" evidence="7">
    <location>
        <begin position="312"/>
        <end position="331"/>
    </location>
</feature>
<evidence type="ECO:0000256" key="5">
    <source>
        <dbReference type="ARBA" id="ARBA00022989"/>
    </source>
</evidence>
<feature type="transmembrane region" description="Helical" evidence="7">
    <location>
        <begin position="152"/>
        <end position="174"/>
    </location>
</feature>
<dbReference type="PANTHER" id="PTHR30193">
    <property type="entry name" value="ABC TRANSPORTER PERMEASE PROTEIN"/>
    <property type="match status" value="1"/>
</dbReference>